<feature type="chain" id="PRO_5042534974" evidence="12">
    <location>
        <begin position="28"/>
        <end position="630"/>
    </location>
</feature>
<keyword evidence="3" id="KW-0488">Methylation</keyword>
<dbReference type="GO" id="GO:0007165">
    <property type="term" value="P:signal transduction"/>
    <property type="evidence" value="ECO:0007669"/>
    <property type="project" value="UniProtKB-KW"/>
</dbReference>
<name>A0AAJ2BRI8_9PSED</name>
<keyword evidence="2" id="KW-1003">Cell membrane</keyword>
<dbReference type="SUPFAM" id="SSF103190">
    <property type="entry name" value="Sensory domain-like"/>
    <property type="match status" value="1"/>
</dbReference>
<dbReference type="PROSITE" id="PS50111">
    <property type="entry name" value="CHEMOTAXIS_TRANSDUC_2"/>
    <property type="match status" value="1"/>
</dbReference>
<evidence type="ECO:0000256" key="2">
    <source>
        <dbReference type="ARBA" id="ARBA00022475"/>
    </source>
</evidence>
<keyword evidence="5 11" id="KW-0812">Transmembrane</keyword>
<feature type="signal peptide" evidence="12">
    <location>
        <begin position="1"/>
        <end position="27"/>
    </location>
</feature>
<evidence type="ECO:0000256" key="4">
    <source>
        <dbReference type="ARBA" id="ARBA00022500"/>
    </source>
</evidence>
<evidence type="ECO:0000256" key="10">
    <source>
        <dbReference type="PROSITE-ProRule" id="PRU00284"/>
    </source>
</evidence>
<dbReference type="Pfam" id="PF02743">
    <property type="entry name" value="dCache_1"/>
    <property type="match status" value="1"/>
</dbReference>
<sequence length="630" mass="67447">MLKQLKFSHKILLATALVMAVVLAAFASFNAYLQRQAIDQTLQQTLTETGRITATNVSYWLETRIKVADALVQTILTDTPSGNFDKLPEQKIYTEVFSTLYLAQPDGTFIARNGSPVPAGYDPRKRPWYTEAVAAGGLTLSSPYIFASNGKLGLTISAPLLRNGQLGGVVACYLYLSTLTEMISALDAGGLGEAFLVDANGKVLVSSHPEQVLKSLKDVFPDNTPTLAPGFQTVRVGGSDRLVSFTPVEGLPVAAKWYLGLSIDEAKAYAPVTQARNLAIVATVVAVIVMVLLLGLLIRGLLRPLRDLGRAMEDIAQGEGDLTRRLPVETRDEFGLLAQAFNQFVARIHTSIRDVAQSTGQLNQGTRRVLEASQSSMQQSDVQSQRTTSVAAAINEMGAATQEIARNAAHASGEARSARQQGEEGRRVLDEAMTAMQALSAKIGTSCEHIEALNGKTANIGQILDVIRGISEQTNLLALNAAIEAARAGEAGRGFAVVADEVRSLASRTQSSAQQIQQMIEELQNGSRDAVALMQESQRQSTHSMQVAQQAGTSLGSVTERIGEIDGQNQSVATATEEQTSVVETLNQDISEINLLNQQGVDNLQATLAACTALEAEADRLQKLVGGFRI</sequence>
<dbReference type="Pfam" id="PF00015">
    <property type="entry name" value="MCPsignal"/>
    <property type="match status" value="1"/>
</dbReference>
<dbReference type="Gene3D" id="3.30.450.20">
    <property type="entry name" value="PAS domain"/>
    <property type="match status" value="2"/>
</dbReference>
<dbReference type="EMBL" id="JAVJAF010000001">
    <property type="protein sequence ID" value="MDR6235119.1"/>
    <property type="molecule type" value="Genomic_DNA"/>
</dbReference>
<dbReference type="SMART" id="SM00304">
    <property type="entry name" value="HAMP"/>
    <property type="match status" value="1"/>
</dbReference>
<dbReference type="InterPro" id="IPR033479">
    <property type="entry name" value="dCache_1"/>
</dbReference>
<evidence type="ECO:0000256" key="5">
    <source>
        <dbReference type="ARBA" id="ARBA00022692"/>
    </source>
</evidence>
<dbReference type="Pfam" id="PF00672">
    <property type="entry name" value="HAMP"/>
    <property type="match status" value="1"/>
</dbReference>
<evidence type="ECO:0000256" key="1">
    <source>
        <dbReference type="ARBA" id="ARBA00004651"/>
    </source>
</evidence>
<dbReference type="CDD" id="cd12913">
    <property type="entry name" value="PDC1_MCP_like"/>
    <property type="match status" value="1"/>
</dbReference>
<accession>A0AAJ2BRI8</accession>
<protein>
    <submittedName>
        <fullName evidence="15">Methyl-accepting chemotaxis protein</fullName>
    </submittedName>
</protein>
<dbReference type="SUPFAM" id="SSF58104">
    <property type="entry name" value="Methyl-accepting chemotaxis protein (MCP) signaling domain"/>
    <property type="match status" value="1"/>
</dbReference>
<gene>
    <name evidence="15" type="ORF">QE440_002860</name>
</gene>
<feature type="transmembrane region" description="Helical" evidence="11">
    <location>
        <begin position="278"/>
        <end position="302"/>
    </location>
</feature>
<evidence type="ECO:0000313" key="15">
    <source>
        <dbReference type="EMBL" id="MDR6235119.1"/>
    </source>
</evidence>
<evidence type="ECO:0000313" key="16">
    <source>
        <dbReference type="Proteomes" id="UP001268036"/>
    </source>
</evidence>
<dbReference type="AlphaFoldDB" id="A0AAJ2BRI8"/>
<dbReference type="GO" id="GO:0006935">
    <property type="term" value="P:chemotaxis"/>
    <property type="evidence" value="ECO:0007669"/>
    <property type="project" value="UniProtKB-KW"/>
</dbReference>
<dbReference type="CDD" id="cd12912">
    <property type="entry name" value="PDC2_MCP_like"/>
    <property type="match status" value="1"/>
</dbReference>
<evidence type="ECO:0000256" key="7">
    <source>
        <dbReference type="ARBA" id="ARBA00023136"/>
    </source>
</evidence>
<dbReference type="PANTHER" id="PTHR32089">
    <property type="entry name" value="METHYL-ACCEPTING CHEMOTAXIS PROTEIN MCPB"/>
    <property type="match status" value="1"/>
</dbReference>
<dbReference type="PROSITE" id="PS50885">
    <property type="entry name" value="HAMP"/>
    <property type="match status" value="1"/>
</dbReference>
<keyword evidence="7 11" id="KW-0472">Membrane</keyword>
<dbReference type="Proteomes" id="UP001268036">
    <property type="component" value="Unassembled WGS sequence"/>
</dbReference>
<evidence type="ECO:0000259" key="14">
    <source>
        <dbReference type="PROSITE" id="PS50885"/>
    </source>
</evidence>
<dbReference type="InterPro" id="IPR029151">
    <property type="entry name" value="Sensor-like_sf"/>
</dbReference>
<keyword evidence="4" id="KW-0145">Chemotaxis</keyword>
<dbReference type="CDD" id="cd06225">
    <property type="entry name" value="HAMP"/>
    <property type="match status" value="1"/>
</dbReference>
<comment type="caution">
    <text evidence="15">The sequence shown here is derived from an EMBL/GenBank/DDBJ whole genome shotgun (WGS) entry which is preliminary data.</text>
</comment>
<organism evidence="15 16">
    <name type="scientific">Pseudomonas oryzihabitans</name>
    <dbReference type="NCBI Taxonomy" id="47885"/>
    <lineage>
        <taxon>Bacteria</taxon>
        <taxon>Pseudomonadati</taxon>
        <taxon>Pseudomonadota</taxon>
        <taxon>Gammaproteobacteria</taxon>
        <taxon>Pseudomonadales</taxon>
        <taxon>Pseudomonadaceae</taxon>
        <taxon>Pseudomonas</taxon>
    </lineage>
</organism>
<dbReference type="Gene3D" id="1.10.287.950">
    <property type="entry name" value="Methyl-accepting chemotaxis protein"/>
    <property type="match status" value="1"/>
</dbReference>
<keyword evidence="6 11" id="KW-1133">Transmembrane helix</keyword>
<evidence type="ECO:0000256" key="9">
    <source>
        <dbReference type="ARBA" id="ARBA00029447"/>
    </source>
</evidence>
<dbReference type="SMART" id="SM00283">
    <property type="entry name" value="MA"/>
    <property type="match status" value="1"/>
</dbReference>
<dbReference type="PANTHER" id="PTHR32089:SF39">
    <property type="entry name" value="METHYL-ACCEPTING CHEMOTAXIS PROTEIN HLYB"/>
    <property type="match status" value="1"/>
</dbReference>
<feature type="domain" description="Methyl-accepting transducer" evidence="13">
    <location>
        <begin position="358"/>
        <end position="594"/>
    </location>
</feature>
<dbReference type="RefSeq" id="WP_309759402.1">
    <property type="nucleotide sequence ID" value="NZ_JAVJAF010000001.1"/>
</dbReference>
<evidence type="ECO:0000256" key="3">
    <source>
        <dbReference type="ARBA" id="ARBA00022481"/>
    </source>
</evidence>
<evidence type="ECO:0000256" key="6">
    <source>
        <dbReference type="ARBA" id="ARBA00022989"/>
    </source>
</evidence>
<reference evidence="15" key="1">
    <citation type="submission" date="2023-08" db="EMBL/GenBank/DDBJ databases">
        <title>Functional and genomic diversity of the sorghum phyllosphere microbiome.</title>
        <authorList>
            <person name="Shade A."/>
        </authorList>
    </citation>
    <scope>NUCLEOTIDE SEQUENCE</scope>
    <source>
        <strain evidence="15">SORGH_AS_0201</strain>
    </source>
</reference>
<keyword evidence="8 10" id="KW-0807">Transducer</keyword>
<feature type="domain" description="HAMP" evidence="14">
    <location>
        <begin position="299"/>
        <end position="353"/>
    </location>
</feature>
<evidence type="ECO:0000256" key="8">
    <source>
        <dbReference type="ARBA" id="ARBA00023224"/>
    </source>
</evidence>
<dbReference type="FunFam" id="1.10.287.950:FF:000001">
    <property type="entry name" value="Methyl-accepting chemotaxis sensory transducer"/>
    <property type="match status" value="1"/>
</dbReference>
<dbReference type="GO" id="GO:0005886">
    <property type="term" value="C:plasma membrane"/>
    <property type="evidence" value="ECO:0007669"/>
    <property type="project" value="UniProtKB-SubCell"/>
</dbReference>
<dbReference type="InterPro" id="IPR003660">
    <property type="entry name" value="HAMP_dom"/>
</dbReference>
<comment type="similarity">
    <text evidence="9">Belongs to the methyl-accepting chemotaxis (MCP) protein family.</text>
</comment>
<comment type="subcellular location">
    <subcellularLocation>
        <location evidence="1">Cell membrane</location>
        <topology evidence="1">Multi-pass membrane protein</topology>
    </subcellularLocation>
</comment>
<evidence type="ECO:0000259" key="13">
    <source>
        <dbReference type="PROSITE" id="PS50111"/>
    </source>
</evidence>
<dbReference type="InterPro" id="IPR004089">
    <property type="entry name" value="MCPsignal_dom"/>
</dbReference>
<proteinExistence type="inferred from homology"/>
<evidence type="ECO:0000256" key="11">
    <source>
        <dbReference type="SAM" id="Phobius"/>
    </source>
</evidence>
<dbReference type="CDD" id="cd11386">
    <property type="entry name" value="MCP_signal"/>
    <property type="match status" value="1"/>
</dbReference>
<keyword evidence="12" id="KW-0732">Signal</keyword>
<evidence type="ECO:0000256" key="12">
    <source>
        <dbReference type="SAM" id="SignalP"/>
    </source>
</evidence>